<comment type="caution">
    <text evidence="2">The sequence shown here is derived from an EMBL/GenBank/DDBJ whole genome shotgun (WGS) entry which is preliminary data.</text>
</comment>
<feature type="compositionally biased region" description="Low complexity" evidence="1">
    <location>
        <begin position="299"/>
        <end position="315"/>
    </location>
</feature>
<feature type="compositionally biased region" description="Basic and acidic residues" evidence="1">
    <location>
        <begin position="209"/>
        <end position="228"/>
    </location>
</feature>
<feature type="compositionally biased region" description="Polar residues" evidence="1">
    <location>
        <begin position="80"/>
        <end position="93"/>
    </location>
</feature>
<evidence type="ECO:0000313" key="2">
    <source>
        <dbReference type="EMBL" id="KAG0011844.1"/>
    </source>
</evidence>
<dbReference type="Proteomes" id="UP000703661">
    <property type="component" value="Unassembled WGS sequence"/>
</dbReference>
<organism evidence="2 3">
    <name type="scientific">Entomortierella chlamydospora</name>
    <dbReference type="NCBI Taxonomy" id="101097"/>
    <lineage>
        <taxon>Eukaryota</taxon>
        <taxon>Fungi</taxon>
        <taxon>Fungi incertae sedis</taxon>
        <taxon>Mucoromycota</taxon>
        <taxon>Mortierellomycotina</taxon>
        <taxon>Mortierellomycetes</taxon>
        <taxon>Mortierellales</taxon>
        <taxon>Mortierellaceae</taxon>
        <taxon>Entomortierella</taxon>
    </lineage>
</organism>
<reference evidence="2" key="1">
    <citation type="journal article" date="2020" name="Fungal Divers.">
        <title>Resolving the Mortierellaceae phylogeny through synthesis of multi-gene phylogenetics and phylogenomics.</title>
        <authorList>
            <person name="Vandepol N."/>
            <person name="Liber J."/>
            <person name="Desiro A."/>
            <person name="Na H."/>
            <person name="Kennedy M."/>
            <person name="Barry K."/>
            <person name="Grigoriev I.V."/>
            <person name="Miller A.N."/>
            <person name="O'Donnell K."/>
            <person name="Stajich J.E."/>
            <person name="Bonito G."/>
        </authorList>
    </citation>
    <scope>NUCLEOTIDE SEQUENCE</scope>
    <source>
        <strain evidence="2">NRRL 2769</strain>
    </source>
</reference>
<feature type="compositionally biased region" description="Basic residues" evidence="1">
    <location>
        <begin position="251"/>
        <end position="266"/>
    </location>
</feature>
<evidence type="ECO:0000313" key="3">
    <source>
        <dbReference type="Proteomes" id="UP000703661"/>
    </source>
</evidence>
<evidence type="ECO:0000256" key="1">
    <source>
        <dbReference type="SAM" id="MobiDB-lite"/>
    </source>
</evidence>
<feature type="compositionally biased region" description="Polar residues" evidence="1">
    <location>
        <begin position="320"/>
        <end position="336"/>
    </location>
</feature>
<feature type="compositionally biased region" description="Low complexity" evidence="1">
    <location>
        <begin position="7"/>
        <end position="30"/>
    </location>
</feature>
<gene>
    <name evidence="2" type="ORF">BGZ80_000383</name>
</gene>
<feature type="region of interest" description="Disordered" evidence="1">
    <location>
        <begin position="170"/>
        <end position="336"/>
    </location>
</feature>
<protein>
    <submittedName>
        <fullName evidence="2">Uncharacterized protein</fullName>
    </submittedName>
</protein>
<sequence length="507" mass="55287">MKTGLRSSSSSGNNNSNSSNNINSNNNNNNVGDNEDNHSQSFLTPPLTPQPAHPLESWDMPTETKSQTSRKTRGAGALGTTKSRCPKNTNKHTTLVRPGELTAVKADAVGNDPMEADAVIESTTEGDSRRLNSSELKDIETERGASALAEQDMFIPQLQFSLHQIDVSSSANEARSTEHNIPYGMDERSESEKCSATTALPKGKRRKQSQKDDDYKDNDLEGDKDAPPPKKKTRRSAATARPTPSSQAKQPPKKKAATVRASKRRPDKAATAQLSESLSRDIDEASEAVRSTPKRGRRSSAAVAAPKPRAPAGGKKTTRTRISVDSSSRNESLCRSESNAEPICEFASANDGPADNNDDSWVSAIESSNGRAHYTSTEAVAAQVIAELYRDCPNLGPSAQNSSEQVLGYSIPDPEHQTNLENIEDYEGCHQLLPIQIPQEVFDKFLATQQSIYDWGFRDGMRQRLEREHGCDCEARWRHSHHIHSASAPLDEPAPLQTPAPNSLSPK</sequence>
<accession>A0A9P6SYL9</accession>
<dbReference type="AlphaFoldDB" id="A0A9P6SYL9"/>
<name>A0A9P6SYL9_9FUNG</name>
<feature type="region of interest" description="Disordered" evidence="1">
    <location>
        <begin position="484"/>
        <end position="507"/>
    </location>
</feature>
<keyword evidence="3" id="KW-1185">Reference proteome</keyword>
<proteinExistence type="predicted"/>
<feature type="region of interest" description="Disordered" evidence="1">
    <location>
        <begin position="1"/>
        <end position="93"/>
    </location>
</feature>
<dbReference type="EMBL" id="JAAAID010001078">
    <property type="protein sequence ID" value="KAG0011844.1"/>
    <property type="molecule type" value="Genomic_DNA"/>
</dbReference>